<dbReference type="InterPro" id="IPR036388">
    <property type="entry name" value="WH-like_DNA-bd_sf"/>
</dbReference>
<dbReference type="Pfam" id="PF07702">
    <property type="entry name" value="UTRA"/>
    <property type="match status" value="1"/>
</dbReference>
<dbReference type="InterPro" id="IPR000524">
    <property type="entry name" value="Tscrpt_reg_HTH_GntR"/>
</dbReference>
<name>A0A2T2WJI1_SULTH</name>
<dbReference type="InterPro" id="IPR011663">
    <property type="entry name" value="UTRA"/>
</dbReference>
<dbReference type="SMART" id="SM00345">
    <property type="entry name" value="HTH_GNTR"/>
    <property type="match status" value="1"/>
</dbReference>
<dbReference type="SUPFAM" id="SSF64288">
    <property type="entry name" value="Chorismate lyase-like"/>
    <property type="match status" value="1"/>
</dbReference>
<reference evidence="5 6" key="1">
    <citation type="journal article" date="2014" name="BMC Genomics">
        <title>Comparison of environmental and isolate Sulfobacillus genomes reveals diverse carbon, sulfur, nitrogen, and hydrogen metabolisms.</title>
        <authorList>
            <person name="Justice N.B."/>
            <person name="Norman A."/>
            <person name="Brown C.T."/>
            <person name="Singh A."/>
            <person name="Thomas B.C."/>
            <person name="Banfield J.F."/>
        </authorList>
    </citation>
    <scope>NUCLEOTIDE SEQUENCE [LARGE SCALE GENOMIC DNA]</scope>
    <source>
        <strain evidence="5">AMDSBA5</strain>
    </source>
</reference>
<dbReference type="GO" id="GO:0045892">
    <property type="term" value="P:negative regulation of DNA-templated transcription"/>
    <property type="evidence" value="ECO:0007669"/>
    <property type="project" value="TreeGrafter"/>
</dbReference>
<dbReference type="SUPFAM" id="SSF46785">
    <property type="entry name" value="Winged helix' DNA-binding domain"/>
    <property type="match status" value="1"/>
</dbReference>
<keyword evidence="3" id="KW-0804">Transcription</keyword>
<evidence type="ECO:0000256" key="2">
    <source>
        <dbReference type="ARBA" id="ARBA00023125"/>
    </source>
</evidence>
<dbReference type="GO" id="GO:0003677">
    <property type="term" value="F:DNA binding"/>
    <property type="evidence" value="ECO:0007669"/>
    <property type="project" value="UniProtKB-KW"/>
</dbReference>
<dbReference type="GO" id="GO:0003700">
    <property type="term" value="F:DNA-binding transcription factor activity"/>
    <property type="evidence" value="ECO:0007669"/>
    <property type="project" value="InterPro"/>
</dbReference>
<dbReference type="PRINTS" id="PR00035">
    <property type="entry name" value="HTHGNTR"/>
</dbReference>
<dbReference type="Pfam" id="PF00392">
    <property type="entry name" value="GntR"/>
    <property type="match status" value="1"/>
</dbReference>
<keyword evidence="2" id="KW-0238">DNA-binding</keyword>
<dbReference type="PANTHER" id="PTHR44846">
    <property type="entry name" value="MANNOSYL-D-GLYCERATE TRANSPORT/METABOLISM SYSTEM REPRESSOR MNGR-RELATED"/>
    <property type="match status" value="1"/>
</dbReference>
<feature type="domain" description="HTH gntR-type" evidence="4">
    <location>
        <begin position="3"/>
        <end position="72"/>
    </location>
</feature>
<dbReference type="Proteomes" id="UP000242705">
    <property type="component" value="Unassembled WGS sequence"/>
</dbReference>
<dbReference type="InterPro" id="IPR028978">
    <property type="entry name" value="Chorismate_lyase_/UTRA_dom_sf"/>
</dbReference>
<dbReference type="PROSITE" id="PS50949">
    <property type="entry name" value="HTH_GNTR"/>
    <property type="match status" value="1"/>
</dbReference>
<dbReference type="AlphaFoldDB" id="A0A2T2WJI1"/>
<comment type="caution">
    <text evidence="5">The sequence shown here is derived from an EMBL/GenBank/DDBJ whole genome shotgun (WGS) entry which is preliminary data.</text>
</comment>
<dbReference type="CDD" id="cd07377">
    <property type="entry name" value="WHTH_GntR"/>
    <property type="match status" value="1"/>
</dbReference>
<dbReference type="PANTHER" id="PTHR44846:SF17">
    <property type="entry name" value="GNTR-FAMILY TRANSCRIPTIONAL REGULATOR"/>
    <property type="match status" value="1"/>
</dbReference>
<dbReference type="EMBL" id="PXYX01000087">
    <property type="protein sequence ID" value="PSR22398.1"/>
    <property type="molecule type" value="Genomic_DNA"/>
</dbReference>
<organism evidence="5 6">
    <name type="scientific">Sulfobacillus thermosulfidooxidans</name>
    <dbReference type="NCBI Taxonomy" id="28034"/>
    <lineage>
        <taxon>Bacteria</taxon>
        <taxon>Bacillati</taxon>
        <taxon>Bacillota</taxon>
        <taxon>Clostridia</taxon>
        <taxon>Eubacteriales</taxon>
        <taxon>Clostridiales Family XVII. Incertae Sedis</taxon>
        <taxon>Sulfobacillus</taxon>
    </lineage>
</organism>
<evidence type="ECO:0000313" key="5">
    <source>
        <dbReference type="EMBL" id="PSR22398.1"/>
    </source>
</evidence>
<dbReference type="InterPro" id="IPR036390">
    <property type="entry name" value="WH_DNA-bd_sf"/>
</dbReference>
<proteinExistence type="predicted"/>
<dbReference type="InterPro" id="IPR050679">
    <property type="entry name" value="Bact_HTH_transcr_reg"/>
</dbReference>
<gene>
    <name evidence="5" type="ORF">C7B47_16700</name>
</gene>
<dbReference type="Gene3D" id="3.40.1410.10">
    <property type="entry name" value="Chorismate lyase-like"/>
    <property type="match status" value="1"/>
</dbReference>
<evidence type="ECO:0000259" key="4">
    <source>
        <dbReference type="PROSITE" id="PS50949"/>
    </source>
</evidence>
<accession>A0A2T2WJI1</accession>
<keyword evidence="1" id="KW-0805">Transcription regulation</keyword>
<evidence type="ECO:0000256" key="3">
    <source>
        <dbReference type="ARBA" id="ARBA00023163"/>
    </source>
</evidence>
<evidence type="ECO:0000256" key="1">
    <source>
        <dbReference type="ARBA" id="ARBA00023015"/>
    </source>
</evidence>
<evidence type="ECO:0000313" key="6">
    <source>
        <dbReference type="Proteomes" id="UP000242705"/>
    </source>
</evidence>
<sequence length="237" mass="27489">MGGRVWEDVVDVLRGEILSGKWAPDTVLPSRNELAQRFGVSTSAISLAYKQLIAEGLIYTPHGPRERRVVPSLGRVSNRDTEFLRDPAWQHPNIRTIRIEAVRPPEEVKALMPGSDRLIRWQSQHRDARTIVSLVEGWYYPATWLWDYVVKPDETFYAKLSAQHGEPIAYFEEWVQSRVTTPDERRQFETAGQSVLPILDIRRVTRTTSDKVVEVVHLLDLGTRYRLYYRVPYRSES</sequence>
<dbReference type="Gene3D" id="1.10.10.10">
    <property type="entry name" value="Winged helix-like DNA-binding domain superfamily/Winged helix DNA-binding domain"/>
    <property type="match status" value="1"/>
</dbReference>
<protein>
    <recommendedName>
        <fullName evidence="4">HTH gntR-type domain-containing protein</fullName>
    </recommendedName>
</protein>